<feature type="domain" description="C2H2-type" evidence="2">
    <location>
        <begin position="734"/>
        <end position="759"/>
    </location>
</feature>
<name>A0A835L599_SPOEX</name>
<feature type="domain" description="U1-type" evidence="3">
    <location>
        <begin position="778"/>
        <end position="813"/>
    </location>
</feature>
<feature type="domain" description="U1-type" evidence="3">
    <location>
        <begin position="644"/>
        <end position="677"/>
    </location>
</feature>
<feature type="domain" description="C2H2-type" evidence="2">
    <location>
        <begin position="647"/>
        <end position="670"/>
    </location>
</feature>
<dbReference type="GO" id="GO:0003676">
    <property type="term" value="F:nucleic acid binding"/>
    <property type="evidence" value="ECO:0007669"/>
    <property type="project" value="InterPro"/>
</dbReference>
<feature type="domain" description="C2H2-type" evidence="2">
    <location>
        <begin position="900"/>
        <end position="923"/>
    </location>
</feature>
<dbReference type="SMART" id="SM00355">
    <property type="entry name" value="ZnF_C2H2"/>
    <property type="match status" value="6"/>
</dbReference>
<proteinExistence type="predicted"/>
<dbReference type="Proteomes" id="UP000648187">
    <property type="component" value="Unassembled WGS sequence"/>
</dbReference>
<reference evidence="4" key="1">
    <citation type="submission" date="2020-08" db="EMBL/GenBank/DDBJ databases">
        <title>Spodoptera exigua strain:BAW_Kor-Di-RS1 Genome sequencing and assembly.</title>
        <authorList>
            <person name="Kim J."/>
            <person name="Nam H.Y."/>
            <person name="Kwon M."/>
            <person name="Choi J.H."/>
            <person name="Cho S.R."/>
            <person name="Kim G.-H."/>
        </authorList>
    </citation>
    <scope>NUCLEOTIDE SEQUENCE</scope>
    <source>
        <strain evidence="4">BAW_Kor-Di-RS1</strain>
        <tissue evidence="4">Whole-body</tissue>
    </source>
</reference>
<evidence type="ECO:0000313" key="4">
    <source>
        <dbReference type="EMBL" id="KAF9417218.1"/>
    </source>
</evidence>
<feature type="domain" description="U1-type" evidence="3">
    <location>
        <begin position="897"/>
        <end position="930"/>
    </location>
</feature>
<accession>A0A835L599</accession>
<gene>
    <name evidence="4" type="ORF">HW555_005620</name>
</gene>
<sequence length="1019" mass="118099">MNNLEKMNMLSENVSYVIPVEELDLLYLRKYMERPNDRPIKLWSNAQLRGESEYCEVKIISKEVIGNPDISYSVPTQTYLCHICNKQVPIACHLAHKESSQHGTNKHILNTALRRISKHMNTEGITKTEKLDHTMYFCDICCKIIRLNDKLKHETSTEHLNSMDNYDILNKFYSLFSIDVKDNVNNDDTDSIKDKYCNDSDKDSNTVTETTESLSDNSDDTPNKCDKDYELTGGTNHQIYCRYHDDNERIINKNNNDCDVEIVVNNNNQVNEDSKNNDDNYMYFCKYYEREFAKCIEDNEPKDSDNKNFDQGNETSSDYSDDGIDDYQSSNKDLNSIKKDKIKIDDQKFDKSSVTRRYVSLKQRFIEFKNNLENTSAVPSVNQNKENNFDKLPSINNNSASHLDLNCLTKSKVVTVDQSLNQLIGLPKHITAAQNNATKNNVTAPQQIDLQNVSETKTINFDNYLKRIIDKFNVNTKINTEGDYVVLESTNGVKIKVLQQYFHSYKVICNKIYCQLCKFWIQDFTTSLSSHEISERHVKLVLLPINENFFRELTSNTTHERQPGHCIVCNEAVLIDSKFHLTSENHKKSASSSVIPVETNLVPASVFCATCNIHIKLTEYFKHLDSKSHLKIIRAQNFISKRASGIYTCNLCEVVLNNIALKHHLVEKGHLDNLKEMSPEKEFCKTCGFQVKKDDLAQTHKCKPFLVDSNSEKDGQEIPKDYRMDLKDIDENLTLCTICNVELIKKESEINEHMTSAEHIELEKMQLYTLLLHYCERSEKFQCEICPLEFRNDNRIVIKHMEGDVHQTYEKTLFQFHRVEKNSKSYFCGFCKENIIDILGHIQNKEHVLMIQANKKINKTEMVKYLYEKHGINPTALLYEKLYGNLLLHNSVSKIDANKYYCDICSVYFNRVNEIGHILGERHHNKLYRNRAETGKVLYSSHFYTMGHLFATCIGPTIVRSWERKRPKKQYTRGSIQEGRAVGTLAPQPLWRGPLWTYVSLGPDQEGSFAEKENYNCEN</sequence>
<dbReference type="InterPro" id="IPR013087">
    <property type="entry name" value="Znf_C2H2_type"/>
</dbReference>
<dbReference type="EMBL" id="JACKWZ010000075">
    <property type="protein sequence ID" value="KAF9417218.1"/>
    <property type="molecule type" value="Genomic_DNA"/>
</dbReference>
<protein>
    <recommendedName>
        <fullName evidence="6">C2H2-type domain-containing protein</fullName>
    </recommendedName>
</protein>
<feature type="domain" description="C2H2-type" evidence="2">
    <location>
        <begin position="136"/>
        <end position="159"/>
    </location>
</feature>
<feature type="domain" description="C2H2-type" evidence="2">
    <location>
        <begin position="781"/>
        <end position="806"/>
    </location>
</feature>
<comment type="caution">
    <text evidence="4">The sequence shown here is derived from an EMBL/GenBank/DDBJ whole genome shotgun (WGS) entry which is preliminary data.</text>
</comment>
<evidence type="ECO:0000313" key="5">
    <source>
        <dbReference type="Proteomes" id="UP000648187"/>
    </source>
</evidence>
<feature type="region of interest" description="Disordered" evidence="1">
    <location>
        <begin position="299"/>
        <end position="332"/>
    </location>
</feature>
<organism evidence="4 5">
    <name type="scientific">Spodoptera exigua</name>
    <name type="common">Beet armyworm</name>
    <name type="synonym">Noctua fulgens</name>
    <dbReference type="NCBI Taxonomy" id="7107"/>
    <lineage>
        <taxon>Eukaryota</taxon>
        <taxon>Metazoa</taxon>
        <taxon>Ecdysozoa</taxon>
        <taxon>Arthropoda</taxon>
        <taxon>Hexapoda</taxon>
        <taxon>Insecta</taxon>
        <taxon>Pterygota</taxon>
        <taxon>Neoptera</taxon>
        <taxon>Endopterygota</taxon>
        <taxon>Lepidoptera</taxon>
        <taxon>Glossata</taxon>
        <taxon>Ditrysia</taxon>
        <taxon>Noctuoidea</taxon>
        <taxon>Noctuidae</taxon>
        <taxon>Amphipyrinae</taxon>
        <taxon>Spodoptera</taxon>
    </lineage>
</organism>
<evidence type="ECO:0000256" key="1">
    <source>
        <dbReference type="SAM" id="MobiDB-lite"/>
    </source>
</evidence>
<evidence type="ECO:0000259" key="2">
    <source>
        <dbReference type="SMART" id="SM00355"/>
    </source>
</evidence>
<evidence type="ECO:0008006" key="6">
    <source>
        <dbReference type="Google" id="ProtNLM"/>
    </source>
</evidence>
<feature type="domain" description="C2H2-type" evidence="2">
    <location>
        <begin position="826"/>
        <end position="847"/>
    </location>
</feature>
<feature type="domain" description="U1-type" evidence="3">
    <location>
        <begin position="509"/>
        <end position="544"/>
    </location>
</feature>
<dbReference type="InterPro" id="IPR003604">
    <property type="entry name" value="Matrin/U1-like-C_Znf_C2H2"/>
</dbReference>
<dbReference type="SMART" id="SM00451">
    <property type="entry name" value="ZnF_U1"/>
    <property type="match status" value="5"/>
</dbReference>
<dbReference type="GO" id="GO:0008270">
    <property type="term" value="F:zinc ion binding"/>
    <property type="evidence" value="ECO:0007669"/>
    <property type="project" value="InterPro"/>
</dbReference>
<evidence type="ECO:0000259" key="3">
    <source>
        <dbReference type="SMART" id="SM00451"/>
    </source>
</evidence>
<feature type="domain" description="U1-type" evidence="3">
    <location>
        <begin position="603"/>
        <end position="636"/>
    </location>
</feature>
<dbReference type="AlphaFoldDB" id="A0A835L599"/>
<feature type="compositionally biased region" description="Basic and acidic residues" evidence="1">
    <location>
        <begin position="299"/>
        <end position="308"/>
    </location>
</feature>
<feature type="region of interest" description="Disordered" evidence="1">
    <location>
        <begin position="200"/>
        <end position="225"/>
    </location>
</feature>
<keyword evidence="5" id="KW-1185">Reference proteome</keyword>
<feature type="compositionally biased region" description="Polar residues" evidence="1">
    <location>
        <begin position="205"/>
        <end position="216"/>
    </location>
</feature>